<keyword evidence="3 8" id="KW-0805">Transcription regulation</keyword>
<gene>
    <name evidence="8" type="primary">greA</name>
    <name evidence="12" type="ORF">C0068_02920</name>
</gene>
<dbReference type="Gene3D" id="3.10.50.30">
    <property type="entry name" value="Transcription elongation factor, GreA/GreB, C-terminal domain"/>
    <property type="match status" value="1"/>
</dbReference>
<keyword evidence="12" id="KW-0648">Protein biosynthesis</keyword>
<evidence type="ECO:0000256" key="9">
    <source>
        <dbReference type="RuleBase" id="RU000556"/>
    </source>
</evidence>
<proteinExistence type="inferred from homology"/>
<keyword evidence="4 8" id="KW-0238">DNA-binding</keyword>
<dbReference type="AlphaFoldDB" id="A0A2S4HJR3"/>
<dbReference type="SUPFAM" id="SSF54534">
    <property type="entry name" value="FKBP-like"/>
    <property type="match status" value="1"/>
</dbReference>
<dbReference type="InterPro" id="IPR018151">
    <property type="entry name" value="TF_GreA/GreB_CS"/>
</dbReference>
<evidence type="ECO:0000256" key="2">
    <source>
        <dbReference type="ARBA" id="ARBA00013729"/>
    </source>
</evidence>
<dbReference type="OrthoDB" id="9808774at2"/>
<dbReference type="FunFam" id="3.10.50.30:FF:000001">
    <property type="entry name" value="Transcription elongation factor GreA"/>
    <property type="match status" value="1"/>
</dbReference>
<comment type="function">
    <text evidence="6 8 9">Necessary for efficient RNA polymerase transcription elongation past template-encoded arresting sites. The arresting sites in DNA have the property of trapping a certain fraction of elongating RNA polymerases that pass through, resulting in locked ternary complexes. Cleavage of the nascent transcript by cleavage factors such as GreA or GreB allows the resumption of elongation from the new 3'terminus. GreA releases sequences of 2 to 3 nucleotides.</text>
</comment>
<evidence type="ECO:0000256" key="4">
    <source>
        <dbReference type="ARBA" id="ARBA00023125"/>
    </source>
</evidence>
<accession>A0A2S4HJR3</accession>
<dbReference type="Pfam" id="PF03449">
    <property type="entry name" value="GreA_GreB_N"/>
    <property type="match status" value="1"/>
</dbReference>
<dbReference type="RefSeq" id="WP_103682995.1">
    <property type="nucleotide sequence ID" value="NZ_PQGG01000007.1"/>
</dbReference>
<evidence type="ECO:0000256" key="6">
    <source>
        <dbReference type="ARBA" id="ARBA00024916"/>
    </source>
</evidence>
<evidence type="ECO:0000259" key="11">
    <source>
        <dbReference type="Pfam" id="PF03449"/>
    </source>
</evidence>
<evidence type="ECO:0000313" key="13">
    <source>
        <dbReference type="Proteomes" id="UP000237222"/>
    </source>
</evidence>
<dbReference type="InterPro" id="IPR006359">
    <property type="entry name" value="Tscrpt_elong_fac_GreA"/>
</dbReference>
<dbReference type="InterPro" id="IPR023459">
    <property type="entry name" value="Tscrpt_elong_fac_GreA/B_fam"/>
</dbReference>
<dbReference type="GO" id="GO:0006354">
    <property type="term" value="P:DNA-templated transcription elongation"/>
    <property type="evidence" value="ECO:0007669"/>
    <property type="project" value="TreeGrafter"/>
</dbReference>
<dbReference type="Proteomes" id="UP000237222">
    <property type="component" value="Unassembled WGS sequence"/>
</dbReference>
<dbReference type="FunFam" id="1.10.287.180:FF:000001">
    <property type="entry name" value="Transcription elongation factor GreA"/>
    <property type="match status" value="1"/>
</dbReference>
<dbReference type="InterPro" id="IPR028624">
    <property type="entry name" value="Tscrpt_elong_fac_GreA/B"/>
</dbReference>
<dbReference type="InterPro" id="IPR036805">
    <property type="entry name" value="Tscrpt_elong_fac_GreA/B_N_sf"/>
</dbReference>
<evidence type="ECO:0000256" key="1">
    <source>
        <dbReference type="ARBA" id="ARBA00008213"/>
    </source>
</evidence>
<dbReference type="InterPro" id="IPR001437">
    <property type="entry name" value="Tscrpt_elong_fac_GreA/B_C"/>
</dbReference>
<reference evidence="12" key="1">
    <citation type="submission" date="2018-01" db="EMBL/GenBank/DDBJ databases">
        <authorList>
            <person name="Yu X.-D."/>
        </authorList>
    </citation>
    <scope>NUCLEOTIDE SEQUENCE</scope>
    <source>
        <strain evidence="12">ZX-21</strain>
    </source>
</reference>
<dbReference type="SUPFAM" id="SSF46557">
    <property type="entry name" value="GreA transcript cleavage protein, N-terminal domain"/>
    <property type="match status" value="1"/>
</dbReference>
<evidence type="ECO:0000256" key="7">
    <source>
        <dbReference type="ARBA" id="ARBA00030776"/>
    </source>
</evidence>
<dbReference type="InterPro" id="IPR022691">
    <property type="entry name" value="Tscrpt_elong_fac_GreA/B_N"/>
</dbReference>
<evidence type="ECO:0000256" key="8">
    <source>
        <dbReference type="HAMAP-Rule" id="MF_00105"/>
    </source>
</evidence>
<comment type="similarity">
    <text evidence="1 8 9">Belongs to the GreA/GreB family.</text>
</comment>
<dbReference type="NCBIfam" id="NF001264">
    <property type="entry name" value="PRK00226.1-5"/>
    <property type="match status" value="1"/>
</dbReference>
<dbReference type="HAMAP" id="MF_00105">
    <property type="entry name" value="GreA_GreB"/>
    <property type="match status" value="1"/>
</dbReference>
<dbReference type="Pfam" id="PF01272">
    <property type="entry name" value="GreA_GreB"/>
    <property type="match status" value="1"/>
</dbReference>
<name>A0A2S4HJR3_9GAMM</name>
<dbReference type="PANTHER" id="PTHR30437:SF4">
    <property type="entry name" value="TRANSCRIPTION ELONGATION FACTOR GREA"/>
    <property type="match status" value="1"/>
</dbReference>
<keyword evidence="5 8" id="KW-0804">Transcription</keyword>
<dbReference type="Gene3D" id="1.10.287.180">
    <property type="entry name" value="Transcription elongation factor, GreA/GreB, N-terminal domain"/>
    <property type="match status" value="1"/>
</dbReference>
<evidence type="ECO:0000256" key="3">
    <source>
        <dbReference type="ARBA" id="ARBA00023015"/>
    </source>
</evidence>
<organism evidence="12 13">
    <name type="scientific">Zhongshania marina</name>
    <dbReference type="NCBI Taxonomy" id="2304603"/>
    <lineage>
        <taxon>Bacteria</taxon>
        <taxon>Pseudomonadati</taxon>
        <taxon>Pseudomonadota</taxon>
        <taxon>Gammaproteobacteria</taxon>
        <taxon>Cellvibrionales</taxon>
        <taxon>Spongiibacteraceae</taxon>
        <taxon>Zhongshania</taxon>
    </lineage>
</organism>
<dbReference type="InterPro" id="IPR036953">
    <property type="entry name" value="GreA/GreB_C_sf"/>
</dbReference>
<dbReference type="NCBIfam" id="TIGR01462">
    <property type="entry name" value="greA"/>
    <property type="match status" value="1"/>
</dbReference>
<comment type="caution">
    <text evidence="12">The sequence shown here is derived from an EMBL/GenBank/DDBJ whole genome shotgun (WGS) entry which is preliminary data.</text>
</comment>
<feature type="domain" description="Transcription elongation factor GreA/GreB N-terminal" evidence="11">
    <location>
        <begin position="4"/>
        <end position="74"/>
    </location>
</feature>
<dbReference type="GO" id="GO:0070063">
    <property type="term" value="F:RNA polymerase binding"/>
    <property type="evidence" value="ECO:0007669"/>
    <property type="project" value="InterPro"/>
</dbReference>
<feature type="domain" description="Transcription elongation factor GreA/GreB C-terminal" evidence="10">
    <location>
        <begin position="84"/>
        <end position="156"/>
    </location>
</feature>
<dbReference type="PROSITE" id="PS00830">
    <property type="entry name" value="GREAB_2"/>
    <property type="match status" value="1"/>
</dbReference>
<evidence type="ECO:0000259" key="10">
    <source>
        <dbReference type="Pfam" id="PF01272"/>
    </source>
</evidence>
<dbReference type="GO" id="GO:0032784">
    <property type="term" value="P:regulation of DNA-templated transcription elongation"/>
    <property type="evidence" value="ECO:0007669"/>
    <property type="project" value="UniProtKB-UniRule"/>
</dbReference>
<dbReference type="GO" id="GO:0003677">
    <property type="term" value="F:DNA binding"/>
    <property type="evidence" value="ECO:0007669"/>
    <property type="project" value="UniProtKB-UniRule"/>
</dbReference>
<sequence length="160" mass="17403">MNQVPMTVAGEKALRDELKNLKSVERPRITQAIAEARAHGDLKENAEYHAAREQQGFCEGRIQEIEGKLASVRVIDITTIPYTGKVIFGVTVTLINCETDEEVTYRIVGEDEASVKAGKISVTSPIARALIGKEEGDVALVAAPGGTIEYEIDKVQHLAE</sequence>
<dbReference type="PROSITE" id="PS00829">
    <property type="entry name" value="GREAB_1"/>
    <property type="match status" value="1"/>
</dbReference>
<protein>
    <recommendedName>
        <fullName evidence="2 8">Transcription elongation factor GreA</fullName>
    </recommendedName>
    <alternativeName>
        <fullName evidence="7 8">Transcript cleavage factor GreA</fullName>
    </alternativeName>
</protein>
<dbReference type="NCBIfam" id="NF001263">
    <property type="entry name" value="PRK00226.1-4"/>
    <property type="match status" value="1"/>
</dbReference>
<dbReference type="PANTHER" id="PTHR30437">
    <property type="entry name" value="TRANSCRIPTION ELONGATION FACTOR GREA"/>
    <property type="match status" value="1"/>
</dbReference>
<dbReference type="PIRSF" id="PIRSF006092">
    <property type="entry name" value="GreA_GreB"/>
    <property type="match status" value="1"/>
</dbReference>
<keyword evidence="12" id="KW-0251">Elongation factor</keyword>
<dbReference type="NCBIfam" id="NF001261">
    <property type="entry name" value="PRK00226.1-2"/>
    <property type="match status" value="1"/>
</dbReference>
<dbReference type="EMBL" id="PQGG01000007">
    <property type="protein sequence ID" value="POP54234.1"/>
    <property type="molecule type" value="Genomic_DNA"/>
</dbReference>
<evidence type="ECO:0000313" key="12">
    <source>
        <dbReference type="EMBL" id="POP54234.1"/>
    </source>
</evidence>
<dbReference type="GO" id="GO:0003746">
    <property type="term" value="F:translation elongation factor activity"/>
    <property type="evidence" value="ECO:0007669"/>
    <property type="project" value="UniProtKB-KW"/>
</dbReference>
<evidence type="ECO:0000256" key="5">
    <source>
        <dbReference type="ARBA" id="ARBA00023163"/>
    </source>
</evidence>